<dbReference type="PANTHER" id="PTHR33371:SF16">
    <property type="entry name" value="MCE-FAMILY PROTEIN MCE3F"/>
    <property type="match status" value="1"/>
</dbReference>
<evidence type="ECO:0000313" key="4">
    <source>
        <dbReference type="EMBL" id="KAA5834201.1"/>
    </source>
</evidence>
<comment type="caution">
    <text evidence="4">The sequence shown here is derived from an EMBL/GenBank/DDBJ whole genome shotgun (WGS) entry which is preliminary data.</text>
</comment>
<dbReference type="PROSITE" id="PS51257">
    <property type="entry name" value="PROKAR_LIPOPROTEIN"/>
    <property type="match status" value="1"/>
</dbReference>
<proteinExistence type="predicted"/>
<evidence type="ECO:0000313" key="5">
    <source>
        <dbReference type="Proteomes" id="UP000323946"/>
    </source>
</evidence>
<dbReference type="PANTHER" id="PTHR33371">
    <property type="entry name" value="INTERMEMBRANE PHOSPHOLIPID TRANSPORT SYSTEM BINDING PROTEIN MLAD-RELATED"/>
    <property type="match status" value="1"/>
</dbReference>
<dbReference type="InterPro" id="IPR005693">
    <property type="entry name" value="Mce"/>
</dbReference>
<dbReference type="RefSeq" id="WP_150066503.1">
    <property type="nucleotide sequence ID" value="NZ_VWPH01000005.1"/>
</dbReference>
<protein>
    <submittedName>
        <fullName evidence="4">MCE family protein</fullName>
    </submittedName>
</protein>
<dbReference type="SMR" id="A0A5M7C3N0"/>
<dbReference type="AlphaFoldDB" id="A0A5M7C3N0"/>
<dbReference type="InterPro" id="IPR024516">
    <property type="entry name" value="Mce_C"/>
</dbReference>
<keyword evidence="5" id="KW-1185">Reference proteome</keyword>
<gene>
    <name evidence="4" type="ORF">F1721_10830</name>
</gene>
<evidence type="ECO:0000256" key="1">
    <source>
        <dbReference type="SAM" id="MobiDB-lite"/>
    </source>
</evidence>
<dbReference type="EMBL" id="VWPH01000005">
    <property type="protein sequence ID" value="KAA5834201.1"/>
    <property type="molecule type" value="Genomic_DNA"/>
</dbReference>
<dbReference type="NCBIfam" id="TIGR00996">
    <property type="entry name" value="Mtu_fam_mce"/>
    <property type="match status" value="1"/>
</dbReference>
<dbReference type="InterPro" id="IPR052336">
    <property type="entry name" value="MlaD_Phospholipid_Transporter"/>
</dbReference>
<dbReference type="Proteomes" id="UP000323946">
    <property type="component" value="Unassembled WGS sequence"/>
</dbReference>
<feature type="region of interest" description="Disordered" evidence="1">
    <location>
        <begin position="319"/>
        <end position="368"/>
    </location>
</feature>
<feature type="compositionally biased region" description="Basic and acidic residues" evidence="1">
    <location>
        <begin position="320"/>
        <end position="335"/>
    </location>
</feature>
<dbReference type="Pfam" id="PF11887">
    <property type="entry name" value="Mce4_CUP1"/>
    <property type="match status" value="1"/>
</dbReference>
<organism evidence="4 5">
    <name type="scientific">Saccharopolyspora hirsuta</name>
    <dbReference type="NCBI Taxonomy" id="1837"/>
    <lineage>
        <taxon>Bacteria</taxon>
        <taxon>Bacillati</taxon>
        <taxon>Actinomycetota</taxon>
        <taxon>Actinomycetes</taxon>
        <taxon>Pseudonocardiales</taxon>
        <taxon>Pseudonocardiaceae</taxon>
        <taxon>Saccharopolyspora</taxon>
    </lineage>
</organism>
<name>A0A5M7C3N0_SACHI</name>
<dbReference type="GO" id="GO:0005576">
    <property type="term" value="C:extracellular region"/>
    <property type="evidence" value="ECO:0007669"/>
    <property type="project" value="TreeGrafter"/>
</dbReference>
<dbReference type="OrthoDB" id="4741753at2"/>
<reference evidence="4 5" key="1">
    <citation type="submission" date="2019-09" db="EMBL/GenBank/DDBJ databases">
        <title>Draft genome sequence of the thermophilic Saccharopolyspora hirsuta VKM Ac-666T.</title>
        <authorList>
            <person name="Lobastova T.G."/>
            <person name="Fokina V."/>
            <person name="Bragin E.Y."/>
            <person name="Shtratnikova V.Y."/>
            <person name="Starodumova I.P."/>
            <person name="Tarlachkov S.V."/>
            <person name="Donova M.V."/>
        </authorList>
    </citation>
    <scope>NUCLEOTIDE SEQUENCE [LARGE SCALE GENOMIC DNA]</scope>
    <source>
        <strain evidence="4 5">VKM Ac-666</strain>
    </source>
</reference>
<sequence length="399" mass="42256">MNRRLVLAQLALFLVISIACTYYVITNVAGPRALRDPLLVTARMPDAASITPSSQVTYRGVVVGTVAEVRIDPGGDGVSVQLALHPDTRVPADSKAVISMATPLAVQTVDLQPTSDSGPYLRDGSTIEAARTQHPIPLDTLLVHFTELSEQLRPEDVSAVTEALSTGLAGKGPELTRILDNSAILLEATRQHRPQLDRLIAASRPLTGPDGDRIRELAAGLRALTGEIRAHQPQLDRILDTAPSPTRRLTELFARNDPATTALLGNLVTTGQIVTVRTPALDQLLISLPKALTGLGGVVHGDTADLYLIGTQGPICATGAERRSPTETSPREADLTWHCPPDQPDVSQRGAANAPRPAMTTYDPATGNTATGVRLGTAGGQATILGPRSWYSVPLQGVR</sequence>
<dbReference type="InterPro" id="IPR003399">
    <property type="entry name" value="Mce/MlaD"/>
</dbReference>
<dbReference type="Pfam" id="PF02470">
    <property type="entry name" value="MlaD"/>
    <property type="match status" value="1"/>
</dbReference>
<evidence type="ECO:0000259" key="2">
    <source>
        <dbReference type="Pfam" id="PF02470"/>
    </source>
</evidence>
<evidence type="ECO:0000259" key="3">
    <source>
        <dbReference type="Pfam" id="PF11887"/>
    </source>
</evidence>
<feature type="domain" description="Mammalian cell entry C-terminal" evidence="3">
    <location>
        <begin position="120"/>
        <end position="302"/>
    </location>
</feature>
<accession>A0A5M7C3N0</accession>
<feature type="domain" description="Mce/MlaD" evidence="2">
    <location>
        <begin position="39"/>
        <end position="113"/>
    </location>
</feature>